<evidence type="ECO:0000256" key="9">
    <source>
        <dbReference type="ARBA" id="ARBA00034074"/>
    </source>
</evidence>
<evidence type="ECO:0000256" key="2">
    <source>
        <dbReference type="ARBA" id="ARBA00012736"/>
    </source>
</evidence>
<dbReference type="InterPro" id="IPR006626">
    <property type="entry name" value="PbH1"/>
</dbReference>
<dbReference type="GO" id="GO:0004650">
    <property type="term" value="F:polygalacturonase activity"/>
    <property type="evidence" value="ECO:0007669"/>
    <property type="project" value="UniProtKB-EC"/>
</dbReference>
<organism evidence="12">
    <name type="scientific">Diabrotica virgifera virgifera</name>
    <name type="common">western corn rootworm</name>
    <dbReference type="NCBI Taxonomy" id="50390"/>
    <lineage>
        <taxon>Eukaryota</taxon>
        <taxon>Metazoa</taxon>
        <taxon>Ecdysozoa</taxon>
        <taxon>Arthropoda</taxon>
        <taxon>Hexapoda</taxon>
        <taxon>Insecta</taxon>
        <taxon>Pterygota</taxon>
        <taxon>Neoptera</taxon>
        <taxon>Endopterygota</taxon>
        <taxon>Coleoptera</taxon>
        <taxon>Polyphaga</taxon>
        <taxon>Cucujiformia</taxon>
        <taxon>Chrysomeloidea</taxon>
        <taxon>Chrysomelidae</taxon>
        <taxon>Galerucinae</taxon>
        <taxon>Diabroticina</taxon>
        <taxon>Diabroticites</taxon>
        <taxon>Diabrotica</taxon>
    </lineage>
</organism>
<keyword evidence="4" id="KW-0677">Repeat</keyword>
<dbReference type="InterPro" id="IPR050434">
    <property type="entry name" value="Glycosyl_hydrlase_28"/>
</dbReference>
<keyword evidence="7 10" id="KW-0326">Glycosidase</keyword>
<evidence type="ECO:0000256" key="8">
    <source>
        <dbReference type="ARBA" id="ARBA00023316"/>
    </source>
</evidence>
<keyword evidence="6" id="KW-1015">Disulfide bond</keyword>
<comment type="catalytic activity">
    <reaction evidence="9">
        <text>(1,4-alpha-D-galacturonosyl)n+m + H2O = (1,4-alpha-D-galacturonosyl)n + (1,4-alpha-D-galacturonosyl)m.</text>
        <dbReference type="EC" id="3.2.1.15"/>
    </reaction>
</comment>
<dbReference type="RefSeq" id="XP_028141612.1">
    <property type="nucleotide sequence ID" value="XM_028285811.1"/>
</dbReference>
<evidence type="ECO:0000313" key="12">
    <source>
        <dbReference type="RefSeq" id="XP_028141612.1"/>
    </source>
</evidence>
<dbReference type="GO" id="GO:0005576">
    <property type="term" value="C:extracellular region"/>
    <property type="evidence" value="ECO:0007669"/>
    <property type="project" value="TreeGrafter"/>
</dbReference>
<feature type="chain" id="PRO_5027922326" description="endo-polygalacturonase" evidence="11">
    <location>
        <begin position="19"/>
        <end position="365"/>
    </location>
</feature>
<evidence type="ECO:0000256" key="1">
    <source>
        <dbReference type="ARBA" id="ARBA00008834"/>
    </source>
</evidence>
<dbReference type="Pfam" id="PF00295">
    <property type="entry name" value="Glyco_hydro_28"/>
    <property type="match status" value="1"/>
</dbReference>
<evidence type="ECO:0000256" key="10">
    <source>
        <dbReference type="RuleBase" id="RU361169"/>
    </source>
</evidence>
<dbReference type="InterPro" id="IPR000743">
    <property type="entry name" value="Glyco_hydro_28"/>
</dbReference>
<dbReference type="EC" id="3.2.1.15" evidence="2"/>
<evidence type="ECO:0000256" key="4">
    <source>
        <dbReference type="ARBA" id="ARBA00022737"/>
    </source>
</evidence>
<dbReference type="AlphaFoldDB" id="A0A6P7G3K9"/>
<dbReference type="InterPro" id="IPR011050">
    <property type="entry name" value="Pectin_lyase_fold/virulence"/>
</dbReference>
<gene>
    <name evidence="12" type="primary">LOC114335566</name>
</gene>
<reference evidence="12" key="1">
    <citation type="submission" date="2025-08" db="UniProtKB">
        <authorList>
            <consortium name="RefSeq"/>
        </authorList>
    </citation>
    <scope>IDENTIFICATION</scope>
    <source>
        <tissue evidence="12">Whole insect</tissue>
    </source>
</reference>
<dbReference type="InterPro" id="IPR012334">
    <property type="entry name" value="Pectin_lyas_fold"/>
</dbReference>
<dbReference type="GO" id="GO:0045490">
    <property type="term" value="P:pectin catabolic process"/>
    <property type="evidence" value="ECO:0007669"/>
    <property type="project" value="TreeGrafter"/>
</dbReference>
<keyword evidence="5 10" id="KW-0378">Hydrolase</keyword>
<evidence type="ECO:0000256" key="7">
    <source>
        <dbReference type="ARBA" id="ARBA00023295"/>
    </source>
</evidence>
<dbReference type="InParanoid" id="A0A6P7G3K9"/>
<evidence type="ECO:0000256" key="3">
    <source>
        <dbReference type="ARBA" id="ARBA00022729"/>
    </source>
</evidence>
<evidence type="ECO:0000256" key="6">
    <source>
        <dbReference type="ARBA" id="ARBA00023157"/>
    </source>
</evidence>
<dbReference type="OrthoDB" id="1546079at2759"/>
<dbReference type="SMART" id="SM00710">
    <property type="entry name" value="PbH1"/>
    <property type="match status" value="5"/>
</dbReference>
<protein>
    <recommendedName>
        <fullName evidence="2">endo-polygalacturonase</fullName>
        <ecNumber evidence="2">3.2.1.15</ecNumber>
    </recommendedName>
</protein>
<accession>A0A6P7G3K9</accession>
<dbReference type="GO" id="GO:0071555">
    <property type="term" value="P:cell wall organization"/>
    <property type="evidence" value="ECO:0007669"/>
    <property type="project" value="UniProtKB-KW"/>
</dbReference>
<evidence type="ECO:0000256" key="5">
    <source>
        <dbReference type="ARBA" id="ARBA00022801"/>
    </source>
</evidence>
<evidence type="ECO:0000256" key="11">
    <source>
        <dbReference type="SAM" id="SignalP"/>
    </source>
</evidence>
<keyword evidence="3 11" id="KW-0732">Signal</keyword>
<feature type="signal peptide" evidence="11">
    <location>
        <begin position="1"/>
        <end position="18"/>
    </location>
</feature>
<dbReference type="PANTHER" id="PTHR31884:SF1">
    <property type="entry name" value="POLYGALACTURONASE"/>
    <property type="match status" value="1"/>
</dbReference>
<dbReference type="KEGG" id="dvv:114335566"/>
<dbReference type="PANTHER" id="PTHR31884">
    <property type="entry name" value="POLYGALACTURONASE"/>
    <property type="match status" value="1"/>
</dbReference>
<keyword evidence="8" id="KW-0961">Cell wall biogenesis/degradation</keyword>
<name>A0A6P7G3K9_DIAVI</name>
<comment type="similarity">
    <text evidence="1 10">Belongs to the glycosyl hydrolase 28 family.</text>
</comment>
<dbReference type="SUPFAM" id="SSF51126">
    <property type="entry name" value="Pectin lyase-like"/>
    <property type="match status" value="1"/>
</dbReference>
<proteinExistence type="inferred from homology"/>
<sequence length="365" mass="38717">MATLTLFLVLCAAVATSAISLNSTNVGAGCTISKVGEVDNVVKNCKNIVINNLSVPGGKTLKLDLHPGTTLKFQGTTTFQHTNWEGPLISISGSILHVSGSGAVLDGLGSKYWDGKGDKGAKKPKFFKIRETTGSTFDSIHLLNCPHQCVSIQNSKKTTLNNWNIDVAAGDINSLGHNTDGFDLCENEEITIQNSIVHNQDDCVAVNSGKHYHFNKLTCVGGHGLSLSVGTSTTDPSKNYAEDINFSDCSVSNSRNGIHIKTHTDGANGHIRGVTYKNIKLSGITHYGINVQQDYNGGGSSGYATSNIQINGLHLQSVTGSLKSGKAVYILCGNKACSNFNWSGISIYGGNEKNGCNYHPNGFSC</sequence>
<dbReference type="Gene3D" id="2.160.20.10">
    <property type="entry name" value="Single-stranded right-handed beta-helix, Pectin lyase-like"/>
    <property type="match status" value="1"/>
</dbReference>